<feature type="chain" id="PRO_5043389666" evidence="3">
    <location>
        <begin position="28"/>
        <end position="212"/>
    </location>
</feature>
<evidence type="ECO:0000313" key="4">
    <source>
        <dbReference type="EMBL" id="WOX04205.1"/>
    </source>
</evidence>
<organism evidence="4 5">
    <name type="scientific">Microbulbifer pacificus</name>
    <dbReference type="NCBI Taxonomy" id="407164"/>
    <lineage>
        <taxon>Bacteria</taxon>
        <taxon>Pseudomonadati</taxon>
        <taxon>Pseudomonadota</taxon>
        <taxon>Gammaproteobacteria</taxon>
        <taxon>Cellvibrionales</taxon>
        <taxon>Microbulbiferaceae</taxon>
        <taxon>Microbulbifer</taxon>
    </lineage>
</organism>
<dbReference type="EMBL" id="CP137555">
    <property type="protein sequence ID" value="WOX04205.1"/>
    <property type="molecule type" value="Genomic_DNA"/>
</dbReference>
<dbReference type="AlphaFoldDB" id="A0AAU0MWP5"/>
<name>A0AAU0MWP5_9GAMM</name>
<dbReference type="PROSITE" id="PS51257">
    <property type="entry name" value="PROKAR_LIPOPROTEIN"/>
    <property type="match status" value="1"/>
</dbReference>
<evidence type="ECO:0000313" key="5">
    <source>
        <dbReference type="Proteomes" id="UP001302477"/>
    </source>
</evidence>
<evidence type="ECO:0000256" key="3">
    <source>
        <dbReference type="SAM" id="SignalP"/>
    </source>
</evidence>
<dbReference type="InterPro" id="IPR052943">
    <property type="entry name" value="TMTC_O-mannosyl-trnsfr"/>
</dbReference>
<dbReference type="SMART" id="SM00028">
    <property type="entry name" value="TPR"/>
    <property type="match status" value="4"/>
</dbReference>
<feature type="coiled-coil region" evidence="2">
    <location>
        <begin position="101"/>
        <end position="128"/>
    </location>
</feature>
<accession>A0AAU0MWP5</accession>
<dbReference type="Pfam" id="PF14559">
    <property type="entry name" value="TPR_19"/>
    <property type="match status" value="1"/>
</dbReference>
<keyword evidence="3" id="KW-0732">Signal</keyword>
<evidence type="ECO:0000256" key="1">
    <source>
        <dbReference type="PROSITE-ProRule" id="PRU00339"/>
    </source>
</evidence>
<dbReference type="RefSeq" id="WP_318952683.1">
    <property type="nucleotide sequence ID" value="NZ_CP137555.1"/>
</dbReference>
<dbReference type="Proteomes" id="UP001302477">
    <property type="component" value="Chromosome"/>
</dbReference>
<dbReference type="PROSITE" id="PS50005">
    <property type="entry name" value="TPR"/>
    <property type="match status" value="1"/>
</dbReference>
<feature type="signal peptide" evidence="3">
    <location>
        <begin position="1"/>
        <end position="27"/>
    </location>
</feature>
<feature type="repeat" description="TPR" evidence="1">
    <location>
        <begin position="129"/>
        <end position="162"/>
    </location>
</feature>
<dbReference type="Pfam" id="PF13432">
    <property type="entry name" value="TPR_16"/>
    <property type="match status" value="1"/>
</dbReference>
<dbReference type="KEGG" id="mpaf:R5R33_10655"/>
<proteinExistence type="predicted"/>
<sequence>MKNVYRFAVVATLAALLSACGSSPTQPDIADGAEPALDENDQRVVSPNPYLAEPANVPAEAQQAIARARDFFGQQQYQAAETELQQVVAQWPHLSGAWLNLSKVQLKLEQVEQAEASLRQAVAANEKNVYAWNSLGVLLRDQGKFEDARVAYESALAHWPDFAMAHRNLGILFDLYLHKPEQALHHYREARAIEQAEDKVLAGWIVDLERRM</sequence>
<dbReference type="InterPro" id="IPR019734">
    <property type="entry name" value="TPR_rpt"/>
</dbReference>
<keyword evidence="5" id="KW-1185">Reference proteome</keyword>
<gene>
    <name evidence="4" type="ORF">R5R33_10655</name>
</gene>
<evidence type="ECO:0000256" key="2">
    <source>
        <dbReference type="SAM" id="Coils"/>
    </source>
</evidence>
<dbReference type="Gene3D" id="1.25.40.10">
    <property type="entry name" value="Tetratricopeptide repeat domain"/>
    <property type="match status" value="1"/>
</dbReference>
<dbReference type="PANTHER" id="PTHR44809:SF1">
    <property type="entry name" value="PROTEIN O-MANNOSYL-TRANSFERASE TMTC1"/>
    <property type="match status" value="1"/>
</dbReference>
<dbReference type="InterPro" id="IPR011990">
    <property type="entry name" value="TPR-like_helical_dom_sf"/>
</dbReference>
<dbReference type="PANTHER" id="PTHR44809">
    <property type="match status" value="1"/>
</dbReference>
<keyword evidence="1" id="KW-0802">TPR repeat</keyword>
<reference evidence="4 5" key="1">
    <citation type="submission" date="2023-10" db="EMBL/GenBank/DDBJ databases">
        <title>Description of Microbulbifer bruguierae sp. nov., isolated from the sediments of mangrove plant Bruguiera sexangula and comparative genomic analyses of the genus Microbulbifer.</title>
        <authorList>
            <person name="Long M."/>
        </authorList>
    </citation>
    <scope>NUCLEOTIDE SEQUENCE [LARGE SCALE GENOMIC DNA]</scope>
    <source>
        <strain evidence="4 5">SPO729</strain>
    </source>
</reference>
<protein>
    <submittedName>
        <fullName evidence="4">Tetratricopeptide repeat protein</fullName>
    </submittedName>
</protein>
<keyword evidence="2" id="KW-0175">Coiled coil</keyword>
<dbReference type="SUPFAM" id="SSF48452">
    <property type="entry name" value="TPR-like"/>
    <property type="match status" value="1"/>
</dbReference>